<evidence type="ECO:0000259" key="17">
    <source>
        <dbReference type="SMART" id="SM00316"/>
    </source>
</evidence>
<dbReference type="GO" id="GO:0016787">
    <property type="term" value="F:hydrolase activity"/>
    <property type="evidence" value="ECO:0007669"/>
    <property type="project" value="UniProtKB-KW"/>
</dbReference>
<evidence type="ECO:0000256" key="4">
    <source>
        <dbReference type="ARBA" id="ARBA00017719"/>
    </source>
</evidence>
<dbReference type="GO" id="GO:0004519">
    <property type="term" value="F:endonuclease activity"/>
    <property type="evidence" value="ECO:0007669"/>
    <property type="project" value="UniProtKB-KW"/>
</dbReference>
<dbReference type="PANTHER" id="PTHR30001:SF0">
    <property type="entry name" value="RIBONUCLEASE G"/>
    <property type="match status" value="1"/>
</dbReference>
<evidence type="ECO:0000256" key="11">
    <source>
        <dbReference type="ARBA" id="ARBA00022730"/>
    </source>
</evidence>
<dbReference type="NCBIfam" id="TIGR00757">
    <property type="entry name" value="RNaseEG"/>
    <property type="match status" value="1"/>
</dbReference>
<organism evidence="18 19">
    <name type="scientific">Fluviispira sanaruensis</name>
    <dbReference type="NCBI Taxonomy" id="2493639"/>
    <lineage>
        <taxon>Bacteria</taxon>
        <taxon>Pseudomonadati</taxon>
        <taxon>Bdellovibrionota</taxon>
        <taxon>Oligoflexia</taxon>
        <taxon>Silvanigrellales</taxon>
        <taxon>Silvanigrellaceae</taxon>
        <taxon>Fluviispira</taxon>
    </lineage>
</organism>
<keyword evidence="9" id="KW-0540">Nuclease</keyword>
<accession>A0A4P2VRD7</accession>
<dbReference type="GO" id="GO:0000049">
    <property type="term" value="F:tRNA binding"/>
    <property type="evidence" value="ECO:0007669"/>
    <property type="project" value="UniProtKB-KW"/>
</dbReference>
<dbReference type="InterPro" id="IPR004659">
    <property type="entry name" value="RNase_E/G"/>
</dbReference>
<dbReference type="Pfam" id="PF10150">
    <property type="entry name" value="RNase_E_G"/>
    <property type="match status" value="1"/>
</dbReference>
<sequence length="517" mass="58815">MVAKQLVINSTSYETRVALIEGGQVSEYYIERSRDRGIVGGIYKGKVIRVLPGMQSCFVDIGLERAAFLYGGDIKSEDSQELPEGFDEEGKPIHHHQPDEDENVETSAPKNFQKQYRITDLVKEGQEIIVQVAKDAIGTKGARVTTYLSLPGRYVVLMPSINHIGVSRRILSEEERTRLRNVVQKIKPEGAGVIVRTASENVPDEKITADIDFLVKLWETLRLKSMKSKSPCLVHEDLDLVFRATRDLISRDLDRIVIDDKKRYEDLVRFLNRFSVKLGAQVQLFQGDTQIFDAFGIEQEVSRALGSKVWLKSGGYLIIEQTEALTAIDVNTGRFVGSKSLGDTIVKTNLEAVKEIVQQLRLRNIGGIIILDFIDMDRSDDRDKVFQALVEELKKDKAKTTVLRISEMGLVQMTRKRTEESLMQKMTVDCPYCEGNGHVKSPATISYEVIRELLREFSRSSNEGFVIKAHPHVSDRLLEEDKIFLDELKLKYSKKVVVKSFVEYHLEHFEIAPMRFE</sequence>
<reference evidence="18 19" key="1">
    <citation type="submission" date="2018-12" db="EMBL/GenBank/DDBJ databases">
        <title>Rubrispira sanarue gen. nov., sp., nov., a member of the order Silvanigrellales, isolated from a brackish lake in Hamamatsu Japan.</title>
        <authorList>
            <person name="Maejima Y."/>
            <person name="Iino T."/>
            <person name="Muraguchi Y."/>
            <person name="Fukuda K."/>
            <person name="Nojiri H."/>
            <person name="Ohkuma M."/>
            <person name="Moriuchi R."/>
            <person name="Dohra H."/>
            <person name="Kimbara K."/>
            <person name="Shintani M."/>
        </authorList>
    </citation>
    <scope>NUCLEOTIDE SEQUENCE [LARGE SCALE GENOMIC DNA]</scope>
    <source>
        <strain evidence="18 19">RF1110005</strain>
    </source>
</reference>
<name>A0A4P2VRD7_FLUSA</name>
<keyword evidence="5" id="KW-0963">Cytoplasm</keyword>
<evidence type="ECO:0000256" key="2">
    <source>
        <dbReference type="ARBA" id="ARBA00004496"/>
    </source>
</evidence>
<dbReference type="RefSeq" id="WP_130605317.1">
    <property type="nucleotide sequence ID" value="NZ_AP019368.1"/>
</dbReference>
<evidence type="ECO:0000256" key="14">
    <source>
        <dbReference type="ARBA" id="ARBA00022842"/>
    </source>
</evidence>
<keyword evidence="10" id="KW-0479">Metal-binding</keyword>
<comment type="cofactor">
    <cofactor evidence="1">
        <name>Mg(2+)</name>
        <dbReference type="ChEBI" id="CHEBI:18420"/>
    </cofactor>
</comment>
<feature type="region of interest" description="Disordered" evidence="16">
    <location>
        <begin position="78"/>
        <end position="108"/>
    </location>
</feature>
<dbReference type="GO" id="GO:0004540">
    <property type="term" value="F:RNA nuclease activity"/>
    <property type="evidence" value="ECO:0007669"/>
    <property type="project" value="InterPro"/>
</dbReference>
<dbReference type="Gene3D" id="2.40.50.140">
    <property type="entry name" value="Nucleic acid-binding proteins"/>
    <property type="match status" value="1"/>
</dbReference>
<evidence type="ECO:0000256" key="13">
    <source>
        <dbReference type="ARBA" id="ARBA00022801"/>
    </source>
</evidence>
<evidence type="ECO:0000256" key="5">
    <source>
        <dbReference type="ARBA" id="ARBA00022490"/>
    </source>
</evidence>
<evidence type="ECO:0000313" key="18">
    <source>
        <dbReference type="EMBL" id="BBH51605.1"/>
    </source>
</evidence>
<evidence type="ECO:0000256" key="3">
    <source>
        <dbReference type="ARBA" id="ARBA00005663"/>
    </source>
</evidence>
<dbReference type="GO" id="GO:0019843">
    <property type="term" value="F:rRNA binding"/>
    <property type="evidence" value="ECO:0007669"/>
    <property type="project" value="UniProtKB-KW"/>
</dbReference>
<dbReference type="InterPro" id="IPR048583">
    <property type="entry name" value="RNase_E_G_thioredoxin-like"/>
</dbReference>
<dbReference type="SUPFAM" id="SSF50249">
    <property type="entry name" value="Nucleic acid-binding proteins"/>
    <property type="match status" value="1"/>
</dbReference>
<comment type="similarity">
    <text evidence="3">Belongs to the RNase E/G family. RNase G subfamily.</text>
</comment>
<keyword evidence="14" id="KW-0460">Magnesium</keyword>
<dbReference type="GO" id="GO:0046872">
    <property type="term" value="F:metal ion binding"/>
    <property type="evidence" value="ECO:0007669"/>
    <property type="project" value="UniProtKB-KW"/>
</dbReference>
<dbReference type="InterPro" id="IPR003029">
    <property type="entry name" value="S1_domain"/>
</dbReference>
<dbReference type="AlphaFoldDB" id="A0A4P2VRD7"/>
<keyword evidence="8" id="KW-0819">tRNA processing</keyword>
<dbReference type="SMART" id="SM00316">
    <property type="entry name" value="S1"/>
    <property type="match status" value="1"/>
</dbReference>
<gene>
    <name evidence="18" type="ORF">JCM31447_00190</name>
</gene>
<evidence type="ECO:0000256" key="15">
    <source>
        <dbReference type="ARBA" id="ARBA00022884"/>
    </source>
</evidence>
<keyword evidence="19" id="KW-1185">Reference proteome</keyword>
<dbReference type="Pfam" id="PF20833">
    <property type="entry name" value="RNase_E_G_Thio"/>
    <property type="match status" value="1"/>
</dbReference>
<keyword evidence="15" id="KW-0694">RNA-binding</keyword>
<feature type="compositionally biased region" description="Basic and acidic residues" evidence="16">
    <location>
        <begin position="88"/>
        <end position="98"/>
    </location>
</feature>
<keyword evidence="7" id="KW-0820">tRNA-binding</keyword>
<protein>
    <recommendedName>
        <fullName evidence="4">Ribonuclease G</fullName>
    </recommendedName>
</protein>
<dbReference type="Proteomes" id="UP000291236">
    <property type="component" value="Chromosome"/>
</dbReference>
<dbReference type="GO" id="GO:0008033">
    <property type="term" value="P:tRNA processing"/>
    <property type="evidence" value="ECO:0007669"/>
    <property type="project" value="UniProtKB-KW"/>
</dbReference>
<evidence type="ECO:0000256" key="6">
    <source>
        <dbReference type="ARBA" id="ARBA00022552"/>
    </source>
</evidence>
<evidence type="ECO:0000256" key="1">
    <source>
        <dbReference type="ARBA" id="ARBA00001946"/>
    </source>
</evidence>
<evidence type="ECO:0000256" key="10">
    <source>
        <dbReference type="ARBA" id="ARBA00022723"/>
    </source>
</evidence>
<dbReference type="CDD" id="cd04453">
    <property type="entry name" value="S1_RNase_E"/>
    <property type="match status" value="1"/>
</dbReference>
<dbReference type="OrthoDB" id="5287695at2"/>
<evidence type="ECO:0000256" key="9">
    <source>
        <dbReference type="ARBA" id="ARBA00022722"/>
    </source>
</evidence>
<feature type="domain" description="S1 motif" evidence="17">
    <location>
        <begin position="38"/>
        <end position="147"/>
    </location>
</feature>
<evidence type="ECO:0000256" key="8">
    <source>
        <dbReference type="ARBA" id="ARBA00022694"/>
    </source>
</evidence>
<dbReference type="InterPro" id="IPR012340">
    <property type="entry name" value="NA-bd_OB-fold"/>
</dbReference>
<keyword evidence="11" id="KW-0699">rRNA-binding</keyword>
<evidence type="ECO:0000256" key="16">
    <source>
        <dbReference type="SAM" id="MobiDB-lite"/>
    </source>
</evidence>
<dbReference type="GO" id="GO:0005737">
    <property type="term" value="C:cytoplasm"/>
    <property type="evidence" value="ECO:0007669"/>
    <property type="project" value="UniProtKB-SubCell"/>
</dbReference>
<keyword evidence="6" id="KW-0698">rRNA processing</keyword>
<evidence type="ECO:0000256" key="12">
    <source>
        <dbReference type="ARBA" id="ARBA00022759"/>
    </source>
</evidence>
<dbReference type="EMBL" id="AP019368">
    <property type="protein sequence ID" value="BBH51605.1"/>
    <property type="molecule type" value="Genomic_DNA"/>
</dbReference>
<dbReference type="GO" id="GO:0006364">
    <property type="term" value="P:rRNA processing"/>
    <property type="evidence" value="ECO:0007669"/>
    <property type="project" value="UniProtKB-KW"/>
</dbReference>
<evidence type="ECO:0000313" key="19">
    <source>
        <dbReference type="Proteomes" id="UP000291236"/>
    </source>
</evidence>
<keyword evidence="12" id="KW-0255">Endonuclease</keyword>
<dbReference type="KEGG" id="sbf:JCM31447_00190"/>
<dbReference type="PANTHER" id="PTHR30001">
    <property type="entry name" value="RIBONUCLEASE"/>
    <property type="match status" value="1"/>
</dbReference>
<comment type="subcellular location">
    <subcellularLocation>
        <location evidence="2">Cytoplasm</location>
    </subcellularLocation>
</comment>
<dbReference type="Gene3D" id="3.40.1260.20">
    <property type="entry name" value="Ribonuclease E, catalytic domain"/>
    <property type="match status" value="1"/>
</dbReference>
<dbReference type="InterPro" id="IPR019307">
    <property type="entry name" value="RNA-bd_AU-1/RNase_E/G"/>
</dbReference>
<proteinExistence type="inferred from homology"/>
<evidence type="ECO:0000256" key="7">
    <source>
        <dbReference type="ARBA" id="ARBA00022555"/>
    </source>
</evidence>
<keyword evidence="13" id="KW-0378">Hydrolase</keyword>